<dbReference type="PANTHER" id="PTHR14413">
    <property type="entry name" value="RIBOSOMAL PROTEIN L17"/>
    <property type="match status" value="1"/>
</dbReference>
<reference evidence="5" key="1">
    <citation type="submission" date="2023-03" db="EMBL/GenBank/DDBJ databases">
        <title>Mating type loci evolution in Malassezia.</title>
        <authorList>
            <person name="Coelho M.A."/>
        </authorList>
    </citation>
    <scope>NUCLEOTIDE SEQUENCE</scope>
    <source>
        <strain evidence="5">CBS 10434</strain>
    </source>
</reference>
<dbReference type="Pfam" id="PF01196">
    <property type="entry name" value="Ribosomal_L17"/>
    <property type="match status" value="1"/>
</dbReference>
<dbReference type="GO" id="GO:0003735">
    <property type="term" value="F:structural constituent of ribosome"/>
    <property type="evidence" value="ECO:0007669"/>
    <property type="project" value="InterPro"/>
</dbReference>
<dbReference type="NCBIfam" id="TIGR00059">
    <property type="entry name" value="L17"/>
    <property type="match status" value="1"/>
</dbReference>
<dbReference type="GO" id="GO:0005762">
    <property type="term" value="C:mitochondrial large ribosomal subunit"/>
    <property type="evidence" value="ECO:0007669"/>
    <property type="project" value="TreeGrafter"/>
</dbReference>
<protein>
    <submittedName>
        <fullName evidence="5">54S ribosomal protein L8, mitochondrial</fullName>
    </submittedName>
</protein>
<dbReference type="InterPro" id="IPR047859">
    <property type="entry name" value="Ribosomal_bL17_CS"/>
</dbReference>
<evidence type="ECO:0000256" key="1">
    <source>
        <dbReference type="ARBA" id="ARBA00008777"/>
    </source>
</evidence>
<keyword evidence="3 4" id="KW-0687">Ribonucleoprotein</keyword>
<dbReference type="Gene3D" id="3.90.1030.10">
    <property type="entry name" value="Ribosomal protein L17"/>
    <property type="match status" value="1"/>
</dbReference>
<accession>A0AAF0EA28</accession>
<dbReference type="SUPFAM" id="SSF64263">
    <property type="entry name" value="Prokaryotic ribosomal protein L17"/>
    <property type="match status" value="1"/>
</dbReference>
<evidence type="ECO:0000256" key="3">
    <source>
        <dbReference type="ARBA" id="ARBA00023274"/>
    </source>
</evidence>
<proteinExistence type="inferred from homology"/>
<organism evidence="5 6">
    <name type="scientific">Malassezia caprae</name>
    <dbReference type="NCBI Taxonomy" id="1381934"/>
    <lineage>
        <taxon>Eukaryota</taxon>
        <taxon>Fungi</taxon>
        <taxon>Dikarya</taxon>
        <taxon>Basidiomycota</taxon>
        <taxon>Ustilaginomycotina</taxon>
        <taxon>Malasseziomycetes</taxon>
        <taxon>Malasseziales</taxon>
        <taxon>Malasseziaceae</taxon>
        <taxon>Malassezia</taxon>
    </lineage>
</organism>
<dbReference type="GO" id="GO:0006412">
    <property type="term" value="P:translation"/>
    <property type="evidence" value="ECO:0007669"/>
    <property type="project" value="InterPro"/>
</dbReference>
<gene>
    <name evidence="5" type="primary">mrpl8</name>
    <name evidence="5" type="ORF">MCAP1_002647</name>
</gene>
<dbReference type="InterPro" id="IPR036373">
    <property type="entry name" value="Ribosomal_bL17_sf"/>
</dbReference>
<dbReference type="PANTHER" id="PTHR14413:SF16">
    <property type="entry name" value="LARGE RIBOSOMAL SUBUNIT PROTEIN BL17M"/>
    <property type="match status" value="1"/>
</dbReference>
<evidence type="ECO:0000256" key="4">
    <source>
        <dbReference type="RuleBase" id="RU000660"/>
    </source>
</evidence>
<name>A0AAF0EA28_9BASI</name>
<dbReference type="AlphaFoldDB" id="A0AAF0EA28"/>
<sequence length="306" mass="34407">MKGLAFRKLGRSTSHRNHLLRNLVTSLLEHERIVTTVAKAKEASRLAEKMITLGKRGTPTALSSAQSFLFNTGTSMPRLSEMAARYAERPGGYTRVHLMGHRKGDHAPRAVLELVDNPTDVKLDMTARTVAREAYTLLHRAQKNIGWDALQALLQKQASLPIESDTRFHPLTRKNMAKIVRYRGEAARAEFVQKAQQYLERMWAQDQLEGKRRPDTARWDAMELSRPSRGRTLTRPMTGARVHAGELETHVAASVGTEVEEARPIRRRDGTIAPARRTRTSKPSVVRLAKGVFAKRRLRGTTTPVP</sequence>
<evidence type="ECO:0000256" key="2">
    <source>
        <dbReference type="ARBA" id="ARBA00022980"/>
    </source>
</evidence>
<comment type="similarity">
    <text evidence="1 4">Belongs to the bacterial ribosomal protein bL17 family.</text>
</comment>
<dbReference type="EMBL" id="CP119912">
    <property type="protein sequence ID" value="WFD20403.1"/>
    <property type="molecule type" value="Genomic_DNA"/>
</dbReference>
<dbReference type="InterPro" id="IPR000456">
    <property type="entry name" value="Ribosomal_bL17"/>
</dbReference>
<dbReference type="Proteomes" id="UP001220961">
    <property type="component" value="Chromosome 5"/>
</dbReference>
<dbReference type="PROSITE" id="PS01167">
    <property type="entry name" value="RIBOSOMAL_L17"/>
    <property type="match status" value="1"/>
</dbReference>
<evidence type="ECO:0000313" key="5">
    <source>
        <dbReference type="EMBL" id="WFD20403.1"/>
    </source>
</evidence>
<keyword evidence="2 4" id="KW-0689">Ribosomal protein</keyword>
<evidence type="ECO:0000313" key="6">
    <source>
        <dbReference type="Proteomes" id="UP001220961"/>
    </source>
</evidence>
<keyword evidence="6" id="KW-1185">Reference proteome</keyword>